<keyword evidence="1" id="KW-0812">Transmembrane</keyword>
<name>F6GPJ2_9BILA</name>
<feature type="transmembrane region" description="Helical" evidence="1">
    <location>
        <begin position="58"/>
        <end position="77"/>
    </location>
</feature>
<protein>
    <submittedName>
        <fullName evidence="2">NADH dehydrogenase subunit 6</fullName>
    </submittedName>
</protein>
<keyword evidence="2" id="KW-0496">Mitochondrion</keyword>
<keyword evidence="1" id="KW-0472">Membrane</keyword>
<keyword evidence="1" id="KW-1133">Transmembrane helix</keyword>
<feature type="transmembrane region" description="Helical" evidence="1">
    <location>
        <begin position="124"/>
        <end position="145"/>
    </location>
</feature>
<organism evidence="2">
    <name type="scientific">Tubulipora flabellaris</name>
    <dbReference type="NCBI Taxonomy" id="365325"/>
    <lineage>
        <taxon>Eukaryota</taxon>
        <taxon>Metazoa</taxon>
        <taxon>Spiralia</taxon>
        <taxon>Lophotrochozoa</taxon>
        <taxon>Bryozoa</taxon>
        <taxon>Stenolaemata</taxon>
        <taxon>Tubuliporida</taxon>
        <taxon>Tubuliporidae</taxon>
        <taxon>Tubulipora</taxon>
    </lineage>
</organism>
<evidence type="ECO:0000256" key="1">
    <source>
        <dbReference type="SAM" id="Phobius"/>
    </source>
</evidence>
<reference evidence="2" key="1">
    <citation type="journal article" date="2011" name="Mar. Genomics">
        <title>Complete mitochondrial genome of Tubulipora flabellaris (Bryozoa: Stenolaemata): The first representative from the class Stenolaemata with unique gene order.</title>
        <authorList>
            <person name="Sun M."/>
            <person name="Shen X."/>
            <person name="Liu H."/>
            <person name="Liu X."/>
            <person name="Wu Z."/>
            <person name="Liu B."/>
        </authorList>
    </citation>
    <scope>NUCLEOTIDE SEQUENCE</scope>
</reference>
<dbReference type="EMBL" id="EU563937">
    <property type="protein sequence ID" value="ACB12463.1"/>
    <property type="molecule type" value="Genomic_DNA"/>
</dbReference>
<dbReference type="CTD" id="4541"/>
<dbReference type="GeneID" id="10751841"/>
<feature type="transmembrane region" description="Helical" evidence="1">
    <location>
        <begin position="12"/>
        <end position="29"/>
    </location>
</feature>
<gene>
    <name evidence="2" type="primary">ND6</name>
</gene>
<dbReference type="AlphaFoldDB" id="F6GPJ2"/>
<accession>F6GPJ2</accession>
<geneLocation type="mitochondrion" evidence="2"/>
<dbReference type="RefSeq" id="YP_004581400.1">
    <property type="nucleotide sequence ID" value="NC_015646.1"/>
</dbReference>
<evidence type="ECO:0000313" key="2">
    <source>
        <dbReference type="EMBL" id="ACB12463.1"/>
    </source>
</evidence>
<sequence length="157" mass="18473">MFLAMWESLWYLKNFFYWFMIFTFMMFLFSSGALFKLIILLGVTLSMVWVLATHMSSWWSLILFLVYISGVLILFSYFTAFSSKDGMKFYTKFSFLISVLLTFTNELEISGSSVMKEWVLGDPILYVIMGSILFLILVMTCMMCYKSKAPLRPFMKF</sequence>
<proteinExistence type="predicted"/>